<dbReference type="EMBL" id="VITO01000009">
    <property type="protein sequence ID" value="TWB25636.1"/>
    <property type="molecule type" value="Genomic_DNA"/>
</dbReference>
<feature type="domain" description="Helicase ATP-binding" evidence="5">
    <location>
        <begin position="118"/>
        <end position="299"/>
    </location>
</feature>
<dbReference type="GO" id="GO:0005524">
    <property type="term" value="F:ATP binding"/>
    <property type="evidence" value="ECO:0007669"/>
    <property type="project" value="UniProtKB-KW"/>
</dbReference>
<evidence type="ECO:0000313" key="8">
    <source>
        <dbReference type="Proteomes" id="UP000316545"/>
    </source>
</evidence>
<sequence>MTTVQTGDFVRLRGRRWLVEGERDLGEGLTTLNLACVDDDAQGERADIVWSAELDAERLGDEGWEALARTGTDDPAVFSAYIRTLQWGTATATDLRLFQAPFRAGIRLDAYQLLPLWKALRLPRVNLLIADDVGAGKTVEAGLVLREMLLRRRVDFAVVAAPAGMVRQWQDELEAKFGLTFTIVDREHLAQLRRERGFAANPWTAGSFFIISHSLLTDDTYAGGLRDALGSFRSKAILILDEAHHAAPASGARYAVDSQFTRAVRGLAACFEHRLFLSATPHNGHSNSFSSLLEILDPQRFTRAVPVRPRELDAVMVRRLKSDLRHFGERFPKRTVEPVILRDLPEDAPDLLLPRMLAAYGEGLRTRAETLPAREAGLARLAFVGLQQRLLSSAQAFADTLAIHINGLKRRTASAAVAAAFVHGAAEVEEAETEDGAGMNDVLEKEEMRRAEAAASFAAPVADLAAAQAMLDLALKAARRPDARVTWLANWIRAQMAPNGRWNTRRLVIFTEYEATRRWLERRLMEALDDLAPEDRLAHFTGATPLDEREELKRRFNADPATDPLRILLCTDAAREGINLQTRCHDLIHFDLPWNPARLEQRNGRIDRKLQPAEEVFCRYFVYAQRPEDVVLQALVRKTELIRDQLGSAGQVIAARLADKLARNGIVAAQSLAQEVETAGDDPLVHQANEEMDDDTQRRRARQAREIDELRKHLEQSRERVGVDPEQLSAVVATALSRAGVPLGQPTGSVEGTPVFQLDASNPAFSTAGWPEALDTLRARRRTRADKSTKDWRAAAPLRALSFRPAITAEGADAEGVVQLHLEHRLVRRLLGRFLSQGFQSGLSRACVVVGPGAQPRVVLIGRLALYGPGAARLHEEMITVTAPWTEAGRGTTPLKPFATRGEEATMVQVEKALRDPRRPPAVAIDRVRSWAAKDAADLEPVLRTRAEAARREAAAALTERGIKEAEDLRALIAGQRSRVATAVDAPEDTQLSLFGDQEAAQRRRDREHWRRKLVELDGQLVTEPDRVRASYDIRADRLEIVGLLYLWPASN</sequence>
<protein>
    <submittedName>
        <fullName evidence="7">SNF2 domain-containing protein</fullName>
    </submittedName>
</protein>
<evidence type="ECO:0000256" key="2">
    <source>
        <dbReference type="ARBA" id="ARBA00022801"/>
    </source>
</evidence>
<reference evidence="7 8" key="1">
    <citation type="submission" date="2019-06" db="EMBL/GenBank/DDBJ databases">
        <title>Genomic Encyclopedia of Type Strains, Phase IV (KMG-V): Genome sequencing to study the core and pangenomes of soil and plant-associated prokaryotes.</title>
        <authorList>
            <person name="Whitman W."/>
        </authorList>
    </citation>
    <scope>NUCLEOTIDE SEQUENCE [LARGE SCALE GENOMIC DNA]</scope>
    <source>
        <strain evidence="7 8">BR 11865</strain>
    </source>
</reference>
<evidence type="ECO:0000259" key="5">
    <source>
        <dbReference type="PROSITE" id="PS51192"/>
    </source>
</evidence>
<dbReference type="InterPro" id="IPR001650">
    <property type="entry name" value="Helicase_C-like"/>
</dbReference>
<dbReference type="InterPro" id="IPR000330">
    <property type="entry name" value="SNF2_N"/>
</dbReference>
<keyword evidence="4" id="KW-0067">ATP-binding</keyword>
<evidence type="ECO:0000259" key="6">
    <source>
        <dbReference type="PROSITE" id="PS51194"/>
    </source>
</evidence>
<name>A0A560FVG5_9PROT</name>
<dbReference type="InterPro" id="IPR057342">
    <property type="entry name" value="DEXDc_RapA"/>
</dbReference>
<accession>A0A560FVG5</accession>
<dbReference type="PROSITE" id="PS51194">
    <property type="entry name" value="HELICASE_CTER"/>
    <property type="match status" value="1"/>
</dbReference>
<dbReference type="RefSeq" id="WP_145617853.1">
    <property type="nucleotide sequence ID" value="NZ_VITO01000009.1"/>
</dbReference>
<proteinExistence type="predicted"/>
<dbReference type="GO" id="GO:0016787">
    <property type="term" value="F:hydrolase activity"/>
    <property type="evidence" value="ECO:0007669"/>
    <property type="project" value="UniProtKB-KW"/>
</dbReference>
<dbReference type="InterPro" id="IPR027417">
    <property type="entry name" value="P-loop_NTPase"/>
</dbReference>
<keyword evidence="2" id="KW-0378">Hydrolase</keyword>
<dbReference type="CDD" id="cd18011">
    <property type="entry name" value="DEXDc_RapA"/>
    <property type="match status" value="1"/>
</dbReference>
<evidence type="ECO:0000256" key="1">
    <source>
        <dbReference type="ARBA" id="ARBA00022741"/>
    </source>
</evidence>
<dbReference type="AlphaFoldDB" id="A0A560FVG5"/>
<keyword evidence="8" id="KW-1185">Reference proteome</keyword>
<comment type="caution">
    <text evidence="7">The sequence shown here is derived from an EMBL/GenBank/DDBJ whole genome shotgun (WGS) entry which is preliminary data.</text>
</comment>
<dbReference type="Proteomes" id="UP000316545">
    <property type="component" value="Unassembled WGS sequence"/>
</dbReference>
<evidence type="ECO:0000256" key="3">
    <source>
        <dbReference type="ARBA" id="ARBA00022806"/>
    </source>
</evidence>
<organism evidence="7 8">
    <name type="scientific">Nitrospirillum amazonense</name>
    <dbReference type="NCBI Taxonomy" id="28077"/>
    <lineage>
        <taxon>Bacteria</taxon>
        <taxon>Pseudomonadati</taxon>
        <taxon>Pseudomonadota</taxon>
        <taxon>Alphaproteobacteria</taxon>
        <taxon>Rhodospirillales</taxon>
        <taxon>Azospirillaceae</taxon>
        <taxon>Nitrospirillum</taxon>
    </lineage>
</organism>
<dbReference type="InterPro" id="IPR049730">
    <property type="entry name" value="SNF2/RAD54-like_C"/>
</dbReference>
<keyword evidence="1" id="KW-0547">Nucleotide-binding</keyword>
<dbReference type="GO" id="GO:0004386">
    <property type="term" value="F:helicase activity"/>
    <property type="evidence" value="ECO:0007669"/>
    <property type="project" value="UniProtKB-KW"/>
</dbReference>
<dbReference type="SUPFAM" id="SSF52540">
    <property type="entry name" value="P-loop containing nucleoside triphosphate hydrolases"/>
    <property type="match status" value="2"/>
</dbReference>
<dbReference type="Gene3D" id="3.40.50.10810">
    <property type="entry name" value="Tandem AAA-ATPase domain"/>
    <property type="match status" value="1"/>
</dbReference>
<dbReference type="NCBIfam" id="NF038317">
    <property type="entry name" value="DISARM_DrmD"/>
    <property type="match status" value="1"/>
</dbReference>
<dbReference type="PANTHER" id="PTHR10799">
    <property type="entry name" value="SNF2/RAD54 HELICASE FAMILY"/>
    <property type="match status" value="1"/>
</dbReference>
<dbReference type="Pfam" id="PF00176">
    <property type="entry name" value="SNF2-rel_dom"/>
    <property type="match status" value="1"/>
</dbReference>
<dbReference type="Pfam" id="PF00271">
    <property type="entry name" value="Helicase_C"/>
    <property type="match status" value="1"/>
</dbReference>
<dbReference type="CDD" id="cd18793">
    <property type="entry name" value="SF2_C_SNF"/>
    <property type="match status" value="1"/>
</dbReference>
<dbReference type="Gene3D" id="3.40.50.300">
    <property type="entry name" value="P-loop containing nucleotide triphosphate hydrolases"/>
    <property type="match status" value="1"/>
</dbReference>
<dbReference type="SMART" id="SM00490">
    <property type="entry name" value="HELICc"/>
    <property type="match status" value="1"/>
</dbReference>
<dbReference type="InterPro" id="IPR014001">
    <property type="entry name" value="Helicase_ATP-bd"/>
</dbReference>
<evidence type="ECO:0000313" key="7">
    <source>
        <dbReference type="EMBL" id="TWB25636.1"/>
    </source>
</evidence>
<dbReference type="InterPro" id="IPR038718">
    <property type="entry name" value="SNF2-like_sf"/>
</dbReference>
<dbReference type="PROSITE" id="PS51192">
    <property type="entry name" value="HELICASE_ATP_BIND_1"/>
    <property type="match status" value="1"/>
</dbReference>
<evidence type="ECO:0000256" key="4">
    <source>
        <dbReference type="ARBA" id="ARBA00022840"/>
    </source>
</evidence>
<feature type="domain" description="Helicase C-terminal" evidence="6">
    <location>
        <begin position="484"/>
        <end position="661"/>
    </location>
</feature>
<keyword evidence="3" id="KW-0347">Helicase</keyword>
<dbReference type="SMART" id="SM00487">
    <property type="entry name" value="DEXDc"/>
    <property type="match status" value="1"/>
</dbReference>
<gene>
    <name evidence="7" type="ORF">FBZ88_10933</name>
</gene>